<comment type="caution">
    <text evidence="3">The sequence shown here is derived from an EMBL/GenBank/DDBJ whole genome shotgun (WGS) entry which is preliminary data.</text>
</comment>
<name>A0ABQ3EIC7_9HYPH</name>
<dbReference type="InterPro" id="IPR006015">
    <property type="entry name" value="Universal_stress_UspA"/>
</dbReference>
<evidence type="ECO:0000259" key="2">
    <source>
        <dbReference type="Pfam" id="PF00582"/>
    </source>
</evidence>
<organism evidence="3 4">
    <name type="scientific">Pseudovibrio japonicus</name>
    <dbReference type="NCBI Taxonomy" id="366534"/>
    <lineage>
        <taxon>Bacteria</taxon>
        <taxon>Pseudomonadati</taxon>
        <taxon>Pseudomonadota</taxon>
        <taxon>Alphaproteobacteria</taxon>
        <taxon>Hyphomicrobiales</taxon>
        <taxon>Stappiaceae</taxon>
        <taxon>Pseudovibrio</taxon>
    </lineage>
</organism>
<keyword evidence="4" id="KW-1185">Reference proteome</keyword>
<accession>A0ABQ3EIC7</accession>
<dbReference type="CDD" id="cd00293">
    <property type="entry name" value="USP-like"/>
    <property type="match status" value="1"/>
</dbReference>
<dbReference type="PANTHER" id="PTHR46268">
    <property type="entry name" value="STRESS RESPONSE PROTEIN NHAX"/>
    <property type="match status" value="1"/>
</dbReference>
<reference evidence="4" key="1">
    <citation type="journal article" date="2019" name="Int. J. Syst. Evol. Microbiol.">
        <title>The Global Catalogue of Microorganisms (GCM) 10K type strain sequencing project: providing services to taxonomists for standard genome sequencing and annotation.</title>
        <authorList>
            <consortium name="The Broad Institute Genomics Platform"/>
            <consortium name="The Broad Institute Genome Sequencing Center for Infectious Disease"/>
            <person name="Wu L."/>
            <person name="Ma J."/>
        </authorList>
    </citation>
    <scope>NUCLEOTIDE SEQUENCE [LARGE SCALE GENOMIC DNA]</scope>
    <source>
        <strain evidence="4">KCTC 12861</strain>
    </source>
</reference>
<protein>
    <submittedName>
        <fullName evidence="3">Universal stress protein UspA</fullName>
    </submittedName>
</protein>
<proteinExistence type="inferred from homology"/>
<dbReference type="Gene3D" id="3.40.50.620">
    <property type="entry name" value="HUPs"/>
    <property type="match status" value="1"/>
</dbReference>
<evidence type="ECO:0000313" key="4">
    <source>
        <dbReference type="Proteomes" id="UP000637980"/>
    </source>
</evidence>
<evidence type="ECO:0000313" key="3">
    <source>
        <dbReference type="EMBL" id="GHB35292.1"/>
    </source>
</evidence>
<dbReference type="RefSeq" id="WP_189437215.1">
    <property type="nucleotide sequence ID" value="NZ_BMXE01000004.1"/>
</dbReference>
<dbReference type="Pfam" id="PF00582">
    <property type="entry name" value="Usp"/>
    <property type="match status" value="1"/>
</dbReference>
<gene>
    <name evidence="3" type="ORF">GCM10007094_26010</name>
</gene>
<dbReference type="SUPFAM" id="SSF52402">
    <property type="entry name" value="Adenine nucleotide alpha hydrolases-like"/>
    <property type="match status" value="1"/>
</dbReference>
<feature type="domain" description="UspA" evidence="2">
    <location>
        <begin position="1"/>
        <end position="142"/>
    </location>
</feature>
<dbReference type="EMBL" id="BMXE01000004">
    <property type="protein sequence ID" value="GHB35292.1"/>
    <property type="molecule type" value="Genomic_DNA"/>
</dbReference>
<dbReference type="InterPro" id="IPR006016">
    <property type="entry name" value="UspA"/>
</dbReference>
<dbReference type="InterPro" id="IPR014729">
    <property type="entry name" value="Rossmann-like_a/b/a_fold"/>
</dbReference>
<dbReference type="PANTHER" id="PTHR46268:SF6">
    <property type="entry name" value="UNIVERSAL STRESS PROTEIN UP12"/>
    <property type="match status" value="1"/>
</dbReference>
<dbReference type="Proteomes" id="UP000637980">
    <property type="component" value="Unassembled WGS sequence"/>
</dbReference>
<dbReference type="PRINTS" id="PR01438">
    <property type="entry name" value="UNVRSLSTRESS"/>
</dbReference>
<sequence>MYSNILLPLDLNEESSWKTALPVAVDLARYYKAQLHVVTVLPDFGKSIVGSFFAKEFETEALERTREALEQFLDTQLPDDELDVKGHIAHGTIYEEITGAANKLGTDLIVLSSHRPELKDFLLGPNAARVVRHANQSVLVVRDKA</sequence>
<comment type="similarity">
    <text evidence="1">Belongs to the universal stress protein A family.</text>
</comment>
<evidence type="ECO:0000256" key="1">
    <source>
        <dbReference type="ARBA" id="ARBA00008791"/>
    </source>
</evidence>